<accession>A0A7J6LSL4</accession>
<dbReference type="Proteomes" id="UP000591131">
    <property type="component" value="Unassembled WGS sequence"/>
</dbReference>
<protein>
    <recommendedName>
        <fullName evidence="2">folate gamma-glutamyl hydrolase</fullName>
        <ecNumber evidence="2">3.4.19.9</ecNumber>
    </recommendedName>
</protein>
<organism evidence="4 5">
    <name type="scientific">Perkinsus chesapeaki</name>
    <name type="common">Clam parasite</name>
    <name type="synonym">Perkinsus andrewsi</name>
    <dbReference type="NCBI Taxonomy" id="330153"/>
    <lineage>
        <taxon>Eukaryota</taxon>
        <taxon>Sar</taxon>
        <taxon>Alveolata</taxon>
        <taxon>Perkinsozoa</taxon>
        <taxon>Perkinsea</taxon>
        <taxon>Perkinsida</taxon>
        <taxon>Perkinsidae</taxon>
        <taxon>Perkinsus</taxon>
    </lineage>
</organism>
<dbReference type="EC" id="3.4.19.9" evidence="2"/>
<reference evidence="4 5" key="1">
    <citation type="submission" date="2020-04" db="EMBL/GenBank/DDBJ databases">
        <title>Perkinsus chesapeaki whole genome sequence.</title>
        <authorList>
            <person name="Bogema D.R."/>
        </authorList>
    </citation>
    <scope>NUCLEOTIDE SEQUENCE [LARGE SCALE GENOMIC DNA]</scope>
    <source>
        <strain evidence="4">ATCC PRA-425</strain>
    </source>
</reference>
<keyword evidence="5" id="KW-1185">Reference proteome</keyword>
<evidence type="ECO:0000256" key="1">
    <source>
        <dbReference type="PIRSR" id="PIRSR615527-1"/>
    </source>
</evidence>
<dbReference type="Gene3D" id="3.40.50.880">
    <property type="match status" value="1"/>
</dbReference>
<feature type="active site" description="Nucleophile" evidence="1 2">
    <location>
        <position position="199"/>
    </location>
</feature>
<name>A0A7J6LSL4_PERCH</name>
<comment type="caution">
    <text evidence="4">The sequence shown here is derived from an EMBL/GenBank/DDBJ whole genome shotgun (WGS) entry which is preliminary data.</text>
</comment>
<dbReference type="EMBL" id="JAAPAO010000351">
    <property type="protein sequence ID" value="KAF4662279.1"/>
    <property type="molecule type" value="Genomic_DNA"/>
</dbReference>
<dbReference type="PROSITE" id="PS51273">
    <property type="entry name" value="GATASE_TYPE_1"/>
    <property type="match status" value="1"/>
</dbReference>
<comment type="catalytic activity">
    <reaction evidence="2">
        <text>(6S)-5,6,7,8-tetrahydrofolyl-(gamma-L-Glu)(n) + (n-1) H2O = (6S)-5,6,7,8-tetrahydrofolate + (n-1) L-glutamate</text>
        <dbReference type="Rhea" id="RHEA:56784"/>
        <dbReference type="Rhea" id="RHEA-COMP:14738"/>
        <dbReference type="ChEBI" id="CHEBI:15377"/>
        <dbReference type="ChEBI" id="CHEBI:29985"/>
        <dbReference type="ChEBI" id="CHEBI:57453"/>
        <dbReference type="ChEBI" id="CHEBI:141005"/>
        <dbReference type="EC" id="3.4.19.9"/>
    </reaction>
</comment>
<evidence type="ECO:0000259" key="3">
    <source>
        <dbReference type="Pfam" id="PF00117"/>
    </source>
</evidence>
<dbReference type="PANTHER" id="PTHR11315:SF0">
    <property type="entry name" value="FOLATE GAMMA-GLUTAMYL HYDROLASE"/>
    <property type="match status" value="1"/>
</dbReference>
<dbReference type="OrthoDB" id="64220at2759"/>
<gene>
    <name evidence="4" type="ORF">FOL47_006333</name>
</gene>
<dbReference type="InterPro" id="IPR029062">
    <property type="entry name" value="Class_I_gatase-like"/>
</dbReference>
<feature type="active site" description="Proton donor" evidence="1">
    <location>
        <position position="313"/>
    </location>
</feature>
<dbReference type="PANTHER" id="PTHR11315">
    <property type="entry name" value="PROTEASE FAMILY C26 GAMMA-GLUTAMYL HYDROLASE"/>
    <property type="match status" value="1"/>
</dbReference>
<dbReference type="InterPro" id="IPR017926">
    <property type="entry name" value="GATASE"/>
</dbReference>
<dbReference type="SUPFAM" id="SSF52317">
    <property type="entry name" value="Class I glutamine amidotransferase-like"/>
    <property type="match status" value="1"/>
</dbReference>
<feature type="domain" description="Glutamine amidotransferase" evidence="3">
    <location>
        <begin position="190"/>
        <end position="318"/>
    </location>
</feature>
<evidence type="ECO:0000313" key="5">
    <source>
        <dbReference type="Proteomes" id="UP000591131"/>
    </source>
</evidence>
<dbReference type="InterPro" id="IPR015527">
    <property type="entry name" value="Pept_C26_g-glut_hydrolase"/>
</dbReference>
<dbReference type="GO" id="GO:0034722">
    <property type="term" value="F:gamma-glutamyl-peptidase activity"/>
    <property type="evidence" value="ECO:0007669"/>
    <property type="project" value="UniProtKB-UniRule"/>
</dbReference>
<dbReference type="Pfam" id="PF00117">
    <property type="entry name" value="GATase"/>
    <property type="match status" value="1"/>
</dbReference>
<dbReference type="GO" id="GO:0046900">
    <property type="term" value="P:tetrahydrofolylpolyglutamate metabolic process"/>
    <property type="evidence" value="ECO:0007669"/>
    <property type="project" value="TreeGrafter"/>
</dbReference>
<evidence type="ECO:0000256" key="2">
    <source>
        <dbReference type="PROSITE-ProRule" id="PRU00607"/>
    </source>
</evidence>
<proteinExistence type="predicted"/>
<sequence>MSLNQRAEQPVQYTPKTSLMLEFGSSSRPLSIVRAPQDIDAGQKLERKGLRRSHFTGDKRTTRCSLMTIFFHTLSTFCILAAMTRATNDTHNLRGSSDYEPWSPVIGVLTHPGDLLGGSPFIMEYVVQYLESAGLQVVPLRYADPLIHWILPSISGVYFGEGDLDLNLEGLYEQTAAKIYEYAVERHKQNDPFPLLGSCQGHQLLAALAAGTTDVIMKEKYETSDIALNLDIIGDGGTMLGSLPTEVQEILKTKAVTPNFHVNGVPPEMWDNYPSLREQFKLTSTSKDPNGNVFSASMESQPGMPPMYSLQWHPEMVPYVWFYPLKDGLIKSKDAFRVSSSMSLFVAQLFRDKPHRFKSIKDLDSHLIRRSPLNCEKYGGGSMVSGLCEYQVYY</sequence>
<dbReference type="PROSITE" id="PS51275">
    <property type="entry name" value="PEPTIDASE_C26_GGH"/>
    <property type="match status" value="1"/>
</dbReference>
<dbReference type="GO" id="GO:0005773">
    <property type="term" value="C:vacuole"/>
    <property type="evidence" value="ECO:0007669"/>
    <property type="project" value="TreeGrafter"/>
</dbReference>
<keyword evidence="2" id="KW-0378">Hydrolase</keyword>
<feature type="active site" evidence="2">
    <location>
        <position position="313"/>
    </location>
</feature>
<dbReference type="AlphaFoldDB" id="A0A7J6LSL4"/>
<evidence type="ECO:0000313" key="4">
    <source>
        <dbReference type="EMBL" id="KAF4662279.1"/>
    </source>
</evidence>